<dbReference type="Gene3D" id="2.130.10.10">
    <property type="entry name" value="YVTN repeat-like/Quinoprotein amine dehydrogenase"/>
    <property type="match status" value="1"/>
</dbReference>
<keyword evidence="7" id="KW-1185">Reference proteome</keyword>
<dbReference type="PANTHER" id="PTHR34418:SF3">
    <property type="entry name" value="NUCLEAR PORE COMPLEX PROTEIN NUP214"/>
    <property type="match status" value="1"/>
</dbReference>
<feature type="compositionally biased region" description="Acidic residues" evidence="4">
    <location>
        <begin position="487"/>
        <end position="500"/>
    </location>
</feature>
<proteinExistence type="predicted"/>
<feature type="compositionally biased region" description="Acidic residues" evidence="4">
    <location>
        <begin position="1466"/>
        <end position="1476"/>
    </location>
</feature>
<accession>A0ABP0XEY4</accession>
<feature type="compositionally biased region" description="Basic and acidic residues" evidence="4">
    <location>
        <begin position="523"/>
        <end position="535"/>
    </location>
</feature>
<feature type="compositionally biased region" description="Polar residues" evidence="4">
    <location>
        <begin position="537"/>
        <end position="553"/>
    </location>
</feature>
<feature type="compositionally biased region" description="Polar residues" evidence="4">
    <location>
        <begin position="651"/>
        <end position="669"/>
    </location>
</feature>
<feature type="compositionally biased region" description="Low complexity" evidence="4">
    <location>
        <begin position="1505"/>
        <end position="1527"/>
    </location>
</feature>
<feature type="compositionally biased region" description="Low complexity" evidence="4">
    <location>
        <begin position="1039"/>
        <end position="1058"/>
    </location>
</feature>
<name>A0ABP0XEY4_9BRYO</name>
<feature type="region of interest" description="Disordered" evidence="4">
    <location>
        <begin position="839"/>
        <end position="863"/>
    </location>
</feature>
<reference evidence="6" key="1">
    <citation type="submission" date="2024-02" db="EMBL/GenBank/DDBJ databases">
        <authorList>
            <consortium name="ELIXIR-Norway"/>
            <consortium name="Elixir Norway"/>
        </authorList>
    </citation>
    <scope>NUCLEOTIDE SEQUENCE</scope>
</reference>
<evidence type="ECO:0000313" key="6">
    <source>
        <dbReference type="EMBL" id="CAK9277674.1"/>
    </source>
</evidence>
<dbReference type="InterPro" id="IPR039462">
    <property type="entry name" value="Nup159/Nup146_N"/>
</dbReference>
<feature type="compositionally biased region" description="Gly residues" evidence="4">
    <location>
        <begin position="1481"/>
        <end position="1493"/>
    </location>
</feature>
<feature type="compositionally biased region" description="Polar residues" evidence="4">
    <location>
        <begin position="1081"/>
        <end position="1091"/>
    </location>
</feature>
<feature type="region of interest" description="Disordered" evidence="4">
    <location>
        <begin position="463"/>
        <end position="553"/>
    </location>
</feature>
<dbReference type="InterPro" id="IPR015943">
    <property type="entry name" value="WD40/YVTN_repeat-like_dom_sf"/>
</dbReference>
<dbReference type="PANTHER" id="PTHR34418">
    <property type="entry name" value="NUCLEAR PORE COMPLEX PROTEIN NUP214 ISOFORM X1"/>
    <property type="match status" value="1"/>
</dbReference>
<feature type="domain" description="Nucleoporin Nup159/Nup146 N-terminal" evidence="5">
    <location>
        <begin position="38"/>
        <end position="257"/>
    </location>
</feature>
<sequence>MDISHAPTETRDLVFRKIGDDISLTLESPAFFDSIPARALAVSNRFGLTFFVHAKGFAVAKTSKLVELAKQSKNDRGNRTAEKESELVISVRNVHSLSLSRDELTLAVCVGDRAVEFYDVPSLVHKFDKSPFETKDIPNGDVKDLSWSPADEGVYFVLSHEGQLFRGGVGVDYEQLVESKVEAACWSPDGKHIAYSTDDRSLHIATSSLENEFSVDLPADLHEDEDDPTLKVESINWVRPDSLLVSYIHISEDAEEDDCPLLLLRSKNGDLAQEDGGLEGMIFENLFPSTDSVVIPTGSGPYMLSQYVDPWKIAVAANRRSVDDHIVIIGWSSEGAQLEAYNIELSNDAWIPRIELQESGDDNVLLGLAFDFTTTNLQLTDPRDDSGDTKLPPCPVLLCLSLGGKLSLFSVARLDQDGMDTELVFPPSAVPSSKLKAPPTKPSVELAAKPLKFEPASKALTGTVQIAKSETDERGDDETSVYSGSGTDEDDHDGSEDDDASQNISPAGRPGELKPVRPQSKSLSDEKIDKVDDKPSTVGQQGANTSTVSNLMTTKPSNASAINTVKSAPSGLDQIQPTVSTPQQPTLLMKSFSGSVVQVPPSTTIQKSSAVWTPGQRPAQAPAPGLSGHAGSEKGNRVHMPSTATVFSQQFPQLDRGSQTGFTKTSSTGVKTATTMTAPPVTVTPAQQSGGTEMEAFILELEKVKQMADEVDSLMAYIEGRSQKSIRNPPPSFTKQSLDELEFGIRNLAESCKNVKESVEEQRQGIENLRDECLRVDAWRIYVQSLAGQATDTRHLELWSRRKLPPDLDVKRKRVIKAEQVLKQQIAELEEHVHYLELSRRRSHATSRGGKTNSDRQESLGRGQSLQNLYNTVNGLLASADHLAQEVAQQMEALNISTQPATASKILKSVGISPDESRKFQMQPFSSGAIPSPHARHRLSYSPSSRLDSGTAGLATPPRRAVPSDSAVGAPSPARRRRDSMDMVRAMAGAASPKTTIERVTHVKPVQQASSLAVKHGHLRPFQDSTDESAAHPRHVRRVLSSQTGSVVSSSTSTSSSSDYEANFTSGNMFNVGATSSQKSFLSTSLQTQQPEEGRPESKRIVSRGSLSFGDTAPTFPASRFGPPPASTTAASVPNTTSSTPLSSIPNSESVFKWVSNVSPTSASSFSFVSTPSEPKVSGPPDKPGASLAIQAAASSGSQPSSVGIFSSTVSGSSGLPNTVNIESTQTVGNQATGKSGNEGFPKINVDNNLKPGFGTGKVDKSNLGAKIAPSKASSFSKPIPLGGGGSLPLYLSPEGVATSVSVAAPSAFTLNLPGNKLSGFKEVDTKSQFNDEKLPLPLTPPVQLQLNKPATSSGSFHNSSSATFFPVKPTTTATPLSAEKPQASLPQMVATVAAAPTITQLSQIPSSLSTRISSQQGPLSSPAAVQNLGPPASLPPTPTTQFVFPASNTPVQAPSFPSVSMQPSDLDEEDMEEEPTGSGVLSGFGSLGGLGLGSTPSPAEAQKSSPFGSSSPFMPQQQQPSSMFPPLSAPQGQLFRPAAFSLPSAQSSPQSSGASTFGSGMSPQQGQASPFGIGFGAATSNPSGGNLFSTSSAAPGTGFATPMQPGIGGFGQRSQLGPGQQALGSALGAFGQTRQMGAGLSSPFGGGVGTAVSSGGFASAATGGGFASAATGGGFAGAASASGFGSAPSGFAGVAGGGGFQAFGGNQSGGGGFGAFAGGGVSGFGGTPTPPAPTPLFTQMRK</sequence>
<feature type="compositionally biased region" description="Low complexity" evidence="4">
    <location>
        <begin position="1127"/>
        <end position="1141"/>
    </location>
</feature>
<feature type="compositionally biased region" description="Low complexity" evidence="4">
    <location>
        <begin position="670"/>
        <end position="686"/>
    </location>
</feature>
<gene>
    <name evidence="6" type="ORF">CSSPJE1EN1_LOCUS23152</name>
</gene>
<feature type="compositionally biased region" description="Polar residues" evidence="4">
    <location>
        <begin position="1579"/>
        <end position="1595"/>
    </location>
</feature>
<dbReference type="Pfam" id="PF16755">
    <property type="entry name" value="Beta-prop_NUP159_NUP214"/>
    <property type="match status" value="1"/>
</dbReference>
<keyword evidence="3" id="KW-0539">Nucleus</keyword>
<feature type="region of interest" description="Disordered" evidence="4">
    <location>
        <begin position="609"/>
        <end position="638"/>
    </location>
</feature>
<feature type="region of interest" description="Disordered" evidence="4">
    <location>
        <begin position="1081"/>
        <end position="1146"/>
    </location>
</feature>
<feature type="region of interest" description="Disordered" evidence="4">
    <location>
        <begin position="1165"/>
        <end position="1187"/>
    </location>
</feature>
<evidence type="ECO:0000256" key="3">
    <source>
        <dbReference type="ARBA" id="ARBA00023242"/>
    </source>
</evidence>
<feature type="region of interest" description="Disordered" evidence="4">
    <location>
        <begin position="1410"/>
        <end position="1624"/>
    </location>
</feature>
<evidence type="ECO:0000256" key="4">
    <source>
        <dbReference type="SAM" id="MobiDB-lite"/>
    </source>
</evidence>
<comment type="subcellular location">
    <subcellularLocation>
        <location evidence="1">Nucleus</location>
    </subcellularLocation>
</comment>
<feature type="compositionally biased region" description="Low complexity" evidence="4">
    <location>
        <begin position="1539"/>
        <end position="1560"/>
    </location>
</feature>
<protein>
    <recommendedName>
        <fullName evidence="5">Nucleoporin Nup159/Nup146 N-terminal domain-containing protein</fullName>
    </recommendedName>
</protein>
<dbReference type="InterPro" id="IPR044694">
    <property type="entry name" value="NUP214"/>
</dbReference>
<dbReference type="Proteomes" id="UP001497444">
    <property type="component" value="Chromosome 8"/>
</dbReference>
<feature type="compositionally biased region" description="Low complexity" evidence="4">
    <location>
        <begin position="614"/>
        <end position="625"/>
    </location>
</feature>
<dbReference type="EMBL" id="OZ020103">
    <property type="protein sequence ID" value="CAK9277674.1"/>
    <property type="molecule type" value="Genomic_DNA"/>
</dbReference>
<feature type="region of interest" description="Disordered" evidence="4">
    <location>
        <begin position="651"/>
        <end position="689"/>
    </location>
</feature>
<feature type="compositionally biased region" description="Polar residues" evidence="4">
    <location>
        <begin position="1440"/>
        <end position="1464"/>
    </location>
</feature>
<feature type="region of interest" description="Disordered" evidence="4">
    <location>
        <begin position="1721"/>
        <end position="1743"/>
    </location>
</feature>
<organism evidence="6 7">
    <name type="scientific">Sphagnum jensenii</name>
    <dbReference type="NCBI Taxonomy" id="128206"/>
    <lineage>
        <taxon>Eukaryota</taxon>
        <taxon>Viridiplantae</taxon>
        <taxon>Streptophyta</taxon>
        <taxon>Embryophyta</taxon>
        <taxon>Bryophyta</taxon>
        <taxon>Sphagnophytina</taxon>
        <taxon>Sphagnopsida</taxon>
        <taxon>Sphagnales</taxon>
        <taxon>Sphagnaceae</taxon>
        <taxon>Sphagnum</taxon>
    </lineage>
</organism>
<feature type="compositionally biased region" description="Polar residues" evidence="4">
    <location>
        <begin position="1410"/>
        <end position="1420"/>
    </location>
</feature>
<feature type="region of interest" description="Disordered" evidence="4">
    <location>
        <begin position="923"/>
        <end position="981"/>
    </location>
</feature>
<feature type="region of interest" description="Disordered" evidence="4">
    <location>
        <begin position="1022"/>
        <end position="1060"/>
    </location>
</feature>
<evidence type="ECO:0000259" key="5">
    <source>
        <dbReference type="Pfam" id="PF16755"/>
    </source>
</evidence>
<evidence type="ECO:0000313" key="7">
    <source>
        <dbReference type="Proteomes" id="UP001497444"/>
    </source>
</evidence>
<keyword evidence="2" id="KW-0813">Transport</keyword>
<evidence type="ECO:0000256" key="1">
    <source>
        <dbReference type="ARBA" id="ARBA00004123"/>
    </source>
</evidence>
<dbReference type="SUPFAM" id="SSF117289">
    <property type="entry name" value="Nucleoporin domain"/>
    <property type="match status" value="1"/>
</dbReference>
<evidence type="ECO:0000256" key="2">
    <source>
        <dbReference type="ARBA" id="ARBA00022448"/>
    </source>
</evidence>